<reference evidence="1 2" key="1">
    <citation type="submission" date="2018-05" db="EMBL/GenBank/DDBJ databases">
        <title>Genomic Encyclopedia of Type Strains, Phase IV (KMG-IV): sequencing the most valuable type-strain genomes for metagenomic binning, comparative biology and taxonomic classification.</title>
        <authorList>
            <person name="Goeker M."/>
        </authorList>
    </citation>
    <scope>NUCLEOTIDE SEQUENCE [LARGE SCALE GENOMIC DNA]</scope>
    <source>
        <strain evidence="1 2">DSM 44704</strain>
    </source>
</reference>
<name>A0A318JSV9_9NOCA</name>
<evidence type="ECO:0000313" key="1">
    <source>
        <dbReference type="EMBL" id="PXX59304.1"/>
    </source>
</evidence>
<keyword evidence="2" id="KW-1185">Reference proteome</keyword>
<evidence type="ECO:0000313" key="2">
    <source>
        <dbReference type="Proteomes" id="UP000247569"/>
    </source>
</evidence>
<sequence>MVGGWGRAVDGAACDGVDGEVEHDELAAFEPVVTELALGGPLVEGPVPPNAFRPHALSAWSGTCR</sequence>
<gene>
    <name evidence="1" type="ORF">DFR70_112221</name>
</gene>
<accession>A0A318JSV9</accession>
<organism evidence="1 2">
    <name type="scientific">Nocardia tenerifensis</name>
    <dbReference type="NCBI Taxonomy" id="228006"/>
    <lineage>
        <taxon>Bacteria</taxon>
        <taxon>Bacillati</taxon>
        <taxon>Actinomycetota</taxon>
        <taxon>Actinomycetes</taxon>
        <taxon>Mycobacteriales</taxon>
        <taxon>Nocardiaceae</taxon>
        <taxon>Nocardia</taxon>
    </lineage>
</organism>
<comment type="caution">
    <text evidence="1">The sequence shown here is derived from an EMBL/GenBank/DDBJ whole genome shotgun (WGS) entry which is preliminary data.</text>
</comment>
<dbReference type="EMBL" id="QJKF01000012">
    <property type="protein sequence ID" value="PXX59304.1"/>
    <property type="molecule type" value="Genomic_DNA"/>
</dbReference>
<dbReference type="Proteomes" id="UP000247569">
    <property type="component" value="Unassembled WGS sequence"/>
</dbReference>
<protein>
    <submittedName>
        <fullName evidence="1">Uncharacterized protein</fullName>
    </submittedName>
</protein>
<dbReference type="AlphaFoldDB" id="A0A318JSV9"/>
<proteinExistence type="predicted"/>